<dbReference type="CDD" id="cd09022">
    <property type="entry name" value="Aldose_epim_Ec_YihR"/>
    <property type="match status" value="1"/>
</dbReference>
<protein>
    <submittedName>
        <fullName evidence="1">Aldose 1-epimerase family protein</fullName>
    </submittedName>
</protein>
<dbReference type="InterPro" id="IPR014718">
    <property type="entry name" value="GH-type_carb-bd"/>
</dbReference>
<dbReference type="InterPro" id="IPR006311">
    <property type="entry name" value="TAT_signal"/>
</dbReference>
<proteinExistence type="predicted"/>
<evidence type="ECO:0000313" key="2">
    <source>
        <dbReference type="Proteomes" id="UP001500483"/>
    </source>
</evidence>
<dbReference type="Pfam" id="PF01263">
    <property type="entry name" value="Aldose_epim"/>
    <property type="match status" value="1"/>
</dbReference>
<dbReference type="InterPro" id="IPR011013">
    <property type="entry name" value="Gal_mutarotase_sf_dom"/>
</dbReference>
<keyword evidence="2" id="KW-1185">Reference proteome</keyword>
<dbReference type="PANTHER" id="PTHR10091">
    <property type="entry name" value="ALDOSE-1-EPIMERASE"/>
    <property type="match status" value="1"/>
</dbReference>
<dbReference type="Proteomes" id="UP001500483">
    <property type="component" value="Unassembled WGS sequence"/>
</dbReference>
<sequence>MSQEHGSPTRWSRRSLGGAALAAAGAAGLTAAAGALPGAGRAAAEPPAGAGRSMHGRVYELRSGRHTAVVAGVAATMLSWQVDGTEMLLTHGADELGEGWQGKTLLPWANRIDGGSYEFGGERLQVPINEPERDCALHGLMGFTEWSPVEHRRDRVVLEHVLPPHYGYPFQLAFRIEFALERGGFRSTLSARNIGSGDAPFATANHTYLAAGTGTLDDLVLELPADTYYEVDDRLLPTGTSPVAGGEFDFRAARPIGSTVMDTAFTDLARDAEGTATVRFGRSDGSEVALWVDRTHGYLQVYTDDSPEADRPARSGITVEPMTCAPNAFVTGDGLIVLRPGQEHRGSWGYRIEE</sequence>
<gene>
    <name evidence="1" type="ORF">GCM10020366_30160</name>
</gene>
<dbReference type="PROSITE" id="PS51318">
    <property type="entry name" value="TAT"/>
    <property type="match status" value="1"/>
</dbReference>
<accession>A0ABP6RPA7</accession>
<dbReference type="RefSeq" id="WP_344927222.1">
    <property type="nucleotide sequence ID" value="NZ_BAAAYK010000038.1"/>
</dbReference>
<comment type="caution">
    <text evidence="1">The sequence shown here is derived from an EMBL/GenBank/DDBJ whole genome shotgun (WGS) entry which is preliminary data.</text>
</comment>
<dbReference type="InterPro" id="IPR037480">
    <property type="entry name" value="YihR-like"/>
</dbReference>
<organism evidence="1 2">
    <name type="scientific">Saccharopolyspora gregorii</name>
    <dbReference type="NCBI Taxonomy" id="33914"/>
    <lineage>
        <taxon>Bacteria</taxon>
        <taxon>Bacillati</taxon>
        <taxon>Actinomycetota</taxon>
        <taxon>Actinomycetes</taxon>
        <taxon>Pseudonocardiales</taxon>
        <taxon>Pseudonocardiaceae</taxon>
        <taxon>Saccharopolyspora</taxon>
    </lineage>
</organism>
<dbReference type="PANTHER" id="PTHR10091:SF0">
    <property type="entry name" value="GALACTOSE MUTAROTASE"/>
    <property type="match status" value="1"/>
</dbReference>
<dbReference type="SUPFAM" id="SSF74650">
    <property type="entry name" value="Galactose mutarotase-like"/>
    <property type="match status" value="1"/>
</dbReference>
<dbReference type="InterPro" id="IPR008183">
    <property type="entry name" value="Aldose_1/G6P_1-epimerase"/>
</dbReference>
<dbReference type="EMBL" id="BAAAYK010000038">
    <property type="protein sequence ID" value="GAA3358367.1"/>
    <property type="molecule type" value="Genomic_DNA"/>
</dbReference>
<name>A0ABP6RPA7_9PSEU</name>
<dbReference type="Gene3D" id="2.70.98.10">
    <property type="match status" value="1"/>
</dbReference>
<reference evidence="2" key="1">
    <citation type="journal article" date="2019" name="Int. J. Syst. Evol. Microbiol.">
        <title>The Global Catalogue of Microorganisms (GCM) 10K type strain sequencing project: providing services to taxonomists for standard genome sequencing and annotation.</title>
        <authorList>
            <consortium name="The Broad Institute Genomics Platform"/>
            <consortium name="The Broad Institute Genome Sequencing Center for Infectious Disease"/>
            <person name="Wu L."/>
            <person name="Ma J."/>
        </authorList>
    </citation>
    <scope>NUCLEOTIDE SEQUENCE [LARGE SCALE GENOMIC DNA]</scope>
    <source>
        <strain evidence="2">JCM 9687</strain>
    </source>
</reference>
<evidence type="ECO:0000313" key="1">
    <source>
        <dbReference type="EMBL" id="GAA3358367.1"/>
    </source>
</evidence>